<dbReference type="EMBL" id="BPLQ01007854">
    <property type="protein sequence ID" value="GIY32778.1"/>
    <property type="molecule type" value="Genomic_DNA"/>
</dbReference>
<proteinExistence type="predicted"/>
<dbReference type="AlphaFoldDB" id="A0AAV4SM73"/>
<protein>
    <submittedName>
        <fullName evidence="1">Uncharacterized protein</fullName>
    </submittedName>
</protein>
<accession>A0AAV4SM73</accession>
<evidence type="ECO:0000313" key="2">
    <source>
        <dbReference type="Proteomes" id="UP001054837"/>
    </source>
</evidence>
<reference evidence="1 2" key="1">
    <citation type="submission" date="2021-06" db="EMBL/GenBank/DDBJ databases">
        <title>Caerostris darwini draft genome.</title>
        <authorList>
            <person name="Kono N."/>
            <person name="Arakawa K."/>
        </authorList>
    </citation>
    <scope>NUCLEOTIDE SEQUENCE [LARGE SCALE GENOMIC DNA]</scope>
</reference>
<keyword evidence="2" id="KW-1185">Reference proteome</keyword>
<sequence>MTSPVSPSLKQCNENKVGRKEIEIKWGDETPTEGMNSIWRVEVGVVGDIPSISFRVRNVIGSVKWHFGSSAHFFVWLEETLLINIVAFGLRHAAPTEWWVGRVLVQKIFSTLNSCANTLGILNVYLKYFDIF</sequence>
<organism evidence="1 2">
    <name type="scientific">Caerostris darwini</name>
    <dbReference type="NCBI Taxonomy" id="1538125"/>
    <lineage>
        <taxon>Eukaryota</taxon>
        <taxon>Metazoa</taxon>
        <taxon>Ecdysozoa</taxon>
        <taxon>Arthropoda</taxon>
        <taxon>Chelicerata</taxon>
        <taxon>Arachnida</taxon>
        <taxon>Araneae</taxon>
        <taxon>Araneomorphae</taxon>
        <taxon>Entelegynae</taxon>
        <taxon>Araneoidea</taxon>
        <taxon>Araneidae</taxon>
        <taxon>Caerostris</taxon>
    </lineage>
</organism>
<dbReference type="Proteomes" id="UP001054837">
    <property type="component" value="Unassembled WGS sequence"/>
</dbReference>
<gene>
    <name evidence="1" type="ORF">CDAR_415761</name>
</gene>
<name>A0AAV4SM73_9ARAC</name>
<comment type="caution">
    <text evidence="1">The sequence shown here is derived from an EMBL/GenBank/DDBJ whole genome shotgun (WGS) entry which is preliminary data.</text>
</comment>
<evidence type="ECO:0000313" key="1">
    <source>
        <dbReference type="EMBL" id="GIY32778.1"/>
    </source>
</evidence>